<gene>
    <name evidence="2" type="ORF">S12H4_62483</name>
</gene>
<keyword evidence="1" id="KW-0472">Membrane</keyword>
<evidence type="ECO:0000256" key="1">
    <source>
        <dbReference type="SAM" id="Phobius"/>
    </source>
</evidence>
<organism evidence="2">
    <name type="scientific">marine sediment metagenome</name>
    <dbReference type="NCBI Taxonomy" id="412755"/>
    <lineage>
        <taxon>unclassified sequences</taxon>
        <taxon>metagenomes</taxon>
        <taxon>ecological metagenomes</taxon>
    </lineage>
</organism>
<accession>X1VZV6</accession>
<keyword evidence="1" id="KW-0812">Transmembrane</keyword>
<dbReference type="EMBL" id="BARW01041942">
    <property type="protein sequence ID" value="GAJ19120.1"/>
    <property type="molecule type" value="Genomic_DNA"/>
</dbReference>
<dbReference type="AlphaFoldDB" id="X1VZV6"/>
<name>X1VZV6_9ZZZZ</name>
<proteinExistence type="predicted"/>
<reference evidence="2" key="1">
    <citation type="journal article" date="2014" name="Front. Microbiol.">
        <title>High frequency of phylogenetically diverse reductive dehalogenase-homologous genes in deep subseafloor sedimentary metagenomes.</title>
        <authorList>
            <person name="Kawai M."/>
            <person name="Futagami T."/>
            <person name="Toyoda A."/>
            <person name="Takaki Y."/>
            <person name="Nishi S."/>
            <person name="Hori S."/>
            <person name="Arai W."/>
            <person name="Tsubouchi T."/>
            <person name="Morono Y."/>
            <person name="Uchiyama I."/>
            <person name="Ito T."/>
            <person name="Fujiyama A."/>
            <person name="Inagaki F."/>
            <person name="Takami H."/>
        </authorList>
    </citation>
    <scope>NUCLEOTIDE SEQUENCE</scope>
    <source>
        <strain evidence="2">Expedition CK06-06</strain>
    </source>
</reference>
<comment type="caution">
    <text evidence="2">The sequence shown here is derived from an EMBL/GenBank/DDBJ whole genome shotgun (WGS) entry which is preliminary data.</text>
</comment>
<feature type="transmembrane region" description="Helical" evidence="1">
    <location>
        <begin position="6"/>
        <end position="25"/>
    </location>
</feature>
<feature type="non-terminal residue" evidence="2">
    <location>
        <position position="1"/>
    </location>
</feature>
<keyword evidence="1" id="KW-1133">Transmembrane helix</keyword>
<evidence type="ECO:0000313" key="2">
    <source>
        <dbReference type="EMBL" id="GAJ19120.1"/>
    </source>
</evidence>
<protein>
    <submittedName>
        <fullName evidence="2">Uncharacterized protein</fullName>
    </submittedName>
</protein>
<sequence length="29" mass="3309">WLNVVVILFVTLLALVIGVCLWLLWGKLN</sequence>